<gene>
    <name evidence="11" type="ORF">R3P38DRAFT_81715</name>
</gene>
<keyword evidence="7" id="KW-0833">Ubl conjugation pathway</keyword>
<evidence type="ECO:0000259" key="10">
    <source>
        <dbReference type="PROSITE" id="PS51873"/>
    </source>
</evidence>
<evidence type="ECO:0000256" key="7">
    <source>
        <dbReference type="ARBA" id="ARBA00022786"/>
    </source>
</evidence>
<name>A0AAW0D7E6_9AGAR</name>
<evidence type="ECO:0000256" key="3">
    <source>
        <dbReference type="ARBA" id="ARBA00022679"/>
    </source>
</evidence>
<dbReference type="InterPro" id="IPR031127">
    <property type="entry name" value="E3_UB_ligase_RBR"/>
</dbReference>
<keyword evidence="4" id="KW-0479">Metal-binding</keyword>
<keyword evidence="3" id="KW-0808">Transferase</keyword>
<evidence type="ECO:0000256" key="4">
    <source>
        <dbReference type="ARBA" id="ARBA00022723"/>
    </source>
</evidence>
<keyword evidence="12" id="KW-1185">Reference proteome</keyword>
<dbReference type="AlphaFoldDB" id="A0AAW0D7E6"/>
<dbReference type="PROSITE" id="PS00518">
    <property type="entry name" value="ZF_RING_1"/>
    <property type="match status" value="1"/>
</dbReference>
<reference evidence="11 12" key="1">
    <citation type="journal article" date="2024" name="J Genomics">
        <title>Draft genome sequencing and assembly of Favolaschia claudopus CIRM-BRFM 2984 isolated from oak limbs.</title>
        <authorList>
            <person name="Navarro D."/>
            <person name="Drula E."/>
            <person name="Chaduli D."/>
            <person name="Cazenave R."/>
            <person name="Ahrendt S."/>
            <person name="Wang J."/>
            <person name="Lipzen A."/>
            <person name="Daum C."/>
            <person name="Barry K."/>
            <person name="Grigoriev I.V."/>
            <person name="Favel A."/>
            <person name="Rosso M.N."/>
            <person name="Martin F."/>
        </authorList>
    </citation>
    <scope>NUCLEOTIDE SEQUENCE [LARGE SCALE GENOMIC DNA]</scope>
    <source>
        <strain evidence="11 12">CIRM-BRFM 2984</strain>
    </source>
</reference>
<evidence type="ECO:0000256" key="1">
    <source>
        <dbReference type="ARBA" id="ARBA00001798"/>
    </source>
</evidence>
<evidence type="ECO:0000313" key="12">
    <source>
        <dbReference type="Proteomes" id="UP001362999"/>
    </source>
</evidence>
<accession>A0AAW0D7E6</accession>
<organism evidence="11 12">
    <name type="scientific">Favolaschia claudopus</name>
    <dbReference type="NCBI Taxonomy" id="2862362"/>
    <lineage>
        <taxon>Eukaryota</taxon>
        <taxon>Fungi</taxon>
        <taxon>Dikarya</taxon>
        <taxon>Basidiomycota</taxon>
        <taxon>Agaricomycotina</taxon>
        <taxon>Agaricomycetes</taxon>
        <taxon>Agaricomycetidae</taxon>
        <taxon>Agaricales</taxon>
        <taxon>Marasmiineae</taxon>
        <taxon>Mycenaceae</taxon>
        <taxon>Favolaschia</taxon>
    </lineage>
</organism>
<feature type="region of interest" description="Disordered" evidence="9">
    <location>
        <begin position="173"/>
        <end position="192"/>
    </location>
</feature>
<dbReference type="Proteomes" id="UP001362999">
    <property type="component" value="Unassembled WGS sequence"/>
</dbReference>
<feature type="domain" description="RING-type" evidence="10">
    <location>
        <begin position="218"/>
        <end position="414"/>
    </location>
</feature>
<keyword evidence="8" id="KW-0862">Zinc</keyword>
<dbReference type="GO" id="GO:0061630">
    <property type="term" value="F:ubiquitin protein ligase activity"/>
    <property type="evidence" value="ECO:0007669"/>
    <property type="project" value="UniProtKB-EC"/>
</dbReference>
<evidence type="ECO:0000256" key="2">
    <source>
        <dbReference type="ARBA" id="ARBA00012251"/>
    </source>
</evidence>
<keyword evidence="5" id="KW-0677">Repeat</keyword>
<dbReference type="InterPro" id="IPR017907">
    <property type="entry name" value="Znf_RING_CS"/>
</dbReference>
<evidence type="ECO:0000256" key="8">
    <source>
        <dbReference type="ARBA" id="ARBA00022833"/>
    </source>
</evidence>
<sequence>MLRNSLDSRPPLIVHLFLSSAEFSMKDLRISHFWSLARSHDSPKIMPKLGPSTRPLSKHSNRITHASVVSLAPLRVDCRMFKKYKAFMNNEGAFQQPGARALQDYLSTYNEQVQLKRAAQAVRTAQKRVAEAEEAACEAEARAVVAQLEARTSLSDTQSLVSKLSGETVTRERLFPERATPPAKPVPPPPRRDGSTCSICLACCLICPNPWQRTRSDLMVSEATDGESHKPSLYGIALKPCDHVFCGACLAKAIYHTLNLAFDKATYGTKLPSYARDALGPGRPEFPIFCPACQKENVRNCAEVNDTTARMVLGESNMDEWNHARFLATVCLLQCPQRDCDHTFDSDDAIPSKGFSRECIQCPRCKSAMCRTCRSVWHEDMTCLMYQALPHEEEPPVDVRQRRHGWAPNLHTFP</sequence>
<dbReference type="PANTHER" id="PTHR11685">
    <property type="entry name" value="RBR FAMILY RING FINGER AND IBR DOMAIN-CONTAINING"/>
    <property type="match status" value="1"/>
</dbReference>
<evidence type="ECO:0000256" key="5">
    <source>
        <dbReference type="ARBA" id="ARBA00022737"/>
    </source>
</evidence>
<dbReference type="GO" id="GO:0016567">
    <property type="term" value="P:protein ubiquitination"/>
    <property type="evidence" value="ECO:0007669"/>
    <property type="project" value="InterPro"/>
</dbReference>
<dbReference type="InterPro" id="IPR013083">
    <property type="entry name" value="Znf_RING/FYVE/PHD"/>
</dbReference>
<dbReference type="Gene3D" id="3.30.40.10">
    <property type="entry name" value="Zinc/RING finger domain, C3HC4 (zinc finger)"/>
    <property type="match status" value="1"/>
</dbReference>
<dbReference type="PROSITE" id="PS51873">
    <property type="entry name" value="TRIAD"/>
    <property type="match status" value="1"/>
</dbReference>
<keyword evidence="6" id="KW-0863">Zinc-finger</keyword>
<proteinExistence type="predicted"/>
<dbReference type="Pfam" id="PF01485">
    <property type="entry name" value="IBR"/>
    <property type="match status" value="1"/>
</dbReference>
<dbReference type="EC" id="2.3.2.31" evidence="2"/>
<dbReference type="EMBL" id="JAWWNJ010000010">
    <property type="protein sequence ID" value="KAK7046723.1"/>
    <property type="molecule type" value="Genomic_DNA"/>
</dbReference>
<evidence type="ECO:0000313" key="11">
    <source>
        <dbReference type="EMBL" id="KAK7046723.1"/>
    </source>
</evidence>
<comment type="caution">
    <text evidence="11">The sequence shown here is derived from an EMBL/GenBank/DDBJ whole genome shotgun (WGS) entry which is preliminary data.</text>
</comment>
<dbReference type="GO" id="GO:0008270">
    <property type="term" value="F:zinc ion binding"/>
    <property type="evidence" value="ECO:0007669"/>
    <property type="project" value="UniProtKB-KW"/>
</dbReference>
<dbReference type="InterPro" id="IPR002867">
    <property type="entry name" value="IBR_dom"/>
</dbReference>
<comment type="catalytic activity">
    <reaction evidence="1">
        <text>[E2 ubiquitin-conjugating enzyme]-S-ubiquitinyl-L-cysteine + [acceptor protein]-L-lysine = [E2 ubiquitin-conjugating enzyme]-L-cysteine + [acceptor protein]-N(6)-ubiquitinyl-L-lysine.</text>
        <dbReference type="EC" id="2.3.2.31"/>
    </reaction>
</comment>
<protein>
    <recommendedName>
        <fullName evidence="2">RBR-type E3 ubiquitin transferase</fullName>
        <ecNumber evidence="2">2.3.2.31</ecNumber>
    </recommendedName>
</protein>
<dbReference type="InterPro" id="IPR044066">
    <property type="entry name" value="TRIAD_supradom"/>
</dbReference>
<evidence type="ECO:0000256" key="6">
    <source>
        <dbReference type="ARBA" id="ARBA00022771"/>
    </source>
</evidence>
<evidence type="ECO:0000256" key="9">
    <source>
        <dbReference type="SAM" id="MobiDB-lite"/>
    </source>
</evidence>